<dbReference type="InterPro" id="IPR004360">
    <property type="entry name" value="Glyas_Fos-R_dOase_dom"/>
</dbReference>
<evidence type="ECO:0000256" key="6">
    <source>
        <dbReference type="ARBA" id="ARBA00023239"/>
    </source>
</evidence>
<feature type="domain" description="VOC" evidence="11">
    <location>
        <begin position="27"/>
        <end position="151"/>
    </location>
</feature>
<dbReference type="InterPro" id="IPR018146">
    <property type="entry name" value="Glyoxalase_1_CS"/>
</dbReference>
<dbReference type="PANTHER" id="PTHR46036">
    <property type="entry name" value="LACTOYLGLUTATHIONE LYASE"/>
    <property type="match status" value="1"/>
</dbReference>
<evidence type="ECO:0000313" key="13">
    <source>
        <dbReference type="Proteomes" id="UP000576260"/>
    </source>
</evidence>
<dbReference type="GO" id="GO:0004462">
    <property type="term" value="F:lactoylglutathione lyase activity"/>
    <property type="evidence" value="ECO:0007669"/>
    <property type="project" value="UniProtKB-UniRule"/>
</dbReference>
<name>A0A7H1C562_9PAST</name>
<dbReference type="Proteomes" id="UP000576260">
    <property type="component" value="Chromosome"/>
</dbReference>
<dbReference type="GO" id="GO:0005737">
    <property type="term" value="C:cytoplasm"/>
    <property type="evidence" value="ECO:0007669"/>
    <property type="project" value="TreeGrafter"/>
</dbReference>
<dbReference type="Pfam" id="PF00903">
    <property type="entry name" value="Glyoxalase"/>
    <property type="match status" value="1"/>
</dbReference>
<evidence type="ECO:0000256" key="10">
    <source>
        <dbReference type="RuleBase" id="RU361179"/>
    </source>
</evidence>
<evidence type="ECO:0000313" key="12">
    <source>
        <dbReference type="EMBL" id="QNS16117.1"/>
    </source>
</evidence>
<evidence type="ECO:0000256" key="3">
    <source>
        <dbReference type="ARBA" id="ARBA00012081"/>
    </source>
</evidence>
<keyword evidence="6 10" id="KW-0456">Lyase</keyword>
<comment type="catalytic activity">
    <reaction evidence="7 10">
        <text>(R)-S-lactoylglutathione = methylglyoxal + glutathione</text>
        <dbReference type="Rhea" id="RHEA:19069"/>
        <dbReference type="ChEBI" id="CHEBI:17158"/>
        <dbReference type="ChEBI" id="CHEBI:57474"/>
        <dbReference type="ChEBI" id="CHEBI:57925"/>
        <dbReference type="EC" id="4.4.1.5"/>
    </reaction>
</comment>
<dbReference type="UniPathway" id="UPA00619">
    <property type="reaction ID" value="UER00675"/>
</dbReference>
<keyword evidence="4 10" id="KW-0533">Nickel</keyword>
<keyword evidence="13" id="KW-1185">Reference proteome</keyword>
<organism evidence="12 13">
    <name type="scientific">Mannheimia bovis</name>
    <dbReference type="NCBI Taxonomy" id="2770636"/>
    <lineage>
        <taxon>Bacteria</taxon>
        <taxon>Pseudomonadati</taxon>
        <taxon>Pseudomonadota</taxon>
        <taxon>Gammaproteobacteria</taxon>
        <taxon>Pasteurellales</taxon>
        <taxon>Pasteurellaceae</taxon>
        <taxon>Mannheimia</taxon>
    </lineage>
</organism>
<evidence type="ECO:0000256" key="1">
    <source>
        <dbReference type="ARBA" id="ARBA00005008"/>
    </source>
</evidence>
<evidence type="ECO:0000256" key="5">
    <source>
        <dbReference type="ARBA" id="ARBA00022723"/>
    </source>
</evidence>
<dbReference type="Gene3D" id="3.10.180.10">
    <property type="entry name" value="2,3-Dihydroxybiphenyl 1,2-Dioxygenase, domain 1"/>
    <property type="match status" value="1"/>
</dbReference>
<evidence type="ECO:0000256" key="9">
    <source>
        <dbReference type="PIRSR" id="PIRSR604361-3"/>
    </source>
</evidence>
<gene>
    <name evidence="12" type="primary">gloA</name>
    <name evidence="12" type="ORF">ICJ55_05165</name>
</gene>
<dbReference type="GO" id="GO:0019243">
    <property type="term" value="P:methylglyoxal catabolic process to D-lactate via S-lactoyl-glutathione"/>
    <property type="evidence" value="ECO:0007669"/>
    <property type="project" value="TreeGrafter"/>
</dbReference>
<dbReference type="GO" id="GO:0046872">
    <property type="term" value="F:metal ion binding"/>
    <property type="evidence" value="ECO:0007669"/>
    <property type="project" value="UniProtKB-UniRule"/>
</dbReference>
<comment type="cofactor">
    <cofactor evidence="9">
        <name>Zn(2+)</name>
        <dbReference type="ChEBI" id="CHEBI:29105"/>
    </cofactor>
    <text evidence="9">Binds 1 zinc ion per subunit. In the homodimer, two zinc ions are bound between subunits.</text>
</comment>
<dbReference type="SUPFAM" id="SSF54593">
    <property type="entry name" value="Glyoxalase/Bleomycin resistance protein/Dihydroxybiphenyl dioxygenase"/>
    <property type="match status" value="1"/>
</dbReference>
<dbReference type="KEGG" id="mbos:ICJ55_05165"/>
<accession>A0A7H1C562</accession>
<sequence>MKENDFEHKLCHNTQEFLTSRGKENMRILHTMLRVGDLERSIKFYTEVLGMRLLRRSENEQYKYSLAFLGYADESESAVIELTYNWGVDSYELGTAYGHIALGVDDIYQTIEDVRAAGGKITREPGPVLGGTTVIAFAEDPDGYKIEFIENKNAQAALGN</sequence>
<evidence type="ECO:0000256" key="2">
    <source>
        <dbReference type="ARBA" id="ARBA00010363"/>
    </source>
</evidence>
<dbReference type="EMBL" id="CP061280">
    <property type="protein sequence ID" value="QNS16117.1"/>
    <property type="molecule type" value="Genomic_DNA"/>
</dbReference>
<dbReference type="InterPro" id="IPR029068">
    <property type="entry name" value="Glyas_Bleomycin-R_OHBP_Dase"/>
</dbReference>
<dbReference type="PROSITE" id="PS51819">
    <property type="entry name" value="VOC"/>
    <property type="match status" value="1"/>
</dbReference>
<feature type="binding site" evidence="9">
    <location>
        <position position="81"/>
    </location>
    <ligand>
        <name>Zn(2+)</name>
        <dbReference type="ChEBI" id="CHEBI:29105"/>
        <note>ligand shared between dimeric partners</note>
    </ligand>
</feature>
<proteinExistence type="inferred from homology"/>
<evidence type="ECO:0000256" key="7">
    <source>
        <dbReference type="ARBA" id="ARBA00048273"/>
    </source>
</evidence>
<evidence type="ECO:0000256" key="8">
    <source>
        <dbReference type="PIRSR" id="PIRSR604361-1"/>
    </source>
</evidence>
<dbReference type="PROSITE" id="PS00934">
    <property type="entry name" value="GLYOXALASE_I_1"/>
    <property type="match status" value="1"/>
</dbReference>
<comment type="similarity">
    <text evidence="2 10">Belongs to the glyoxalase I family.</text>
</comment>
<keyword evidence="5 9" id="KW-0479">Metal-binding</keyword>
<evidence type="ECO:0000256" key="4">
    <source>
        <dbReference type="ARBA" id="ARBA00022596"/>
    </source>
</evidence>
<dbReference type="AlphaFoldDB" id="A0A7H1C562"/>
<dbReference type="CDD" id="cd16358">
    <property type="entry name" value="GlxI_Ni"/>
    <property type="match status" value="1"/>
</dbReference>
<protein>
    <recommendedName>
        <fullName evidence="3 10">Lactoylglutathione lyase</fullName>
        <ecNumber evidence="3 10">4.4.1.5</ecNumber>
    </recommendedName>
    <alternativeName>
        <fullName evidence="10">Glyoxalase I</fullName>
    </alternativeName>
</protein>
<dbReference type="PANTHER" id="PTHR46036:SF5">
    <property type="entry name" value="LACTOYLGLUTATHIONE LYASE"/>
    <property type="match status" value="1"/>
</dbReference>
<dbReference type="NCBIfam" id="TIGR00068">
    <property type="entry name" value="glyox_I"/>
    <property type="match status" value="1"/>
</dbReference>
<dbReference type="InterPro" id="IPR037523">
    <property type="entry name" value="VOC_core"/>
</dbReference>
<reference evidence="12 13" key="1">
    <citation type="submission" date="2020-09" db="EMBL/GenBank/DDBJ databases">
        <title>Mannheimia bovis sp.nov., isolated from a cow.</title>
        <authorList>
            <person name="Li F."/>
        </authorList>
    </citation>
    <scope>NUCLEOTIDE SEQUENCE [LARGE SCALE GENOMIC DNA]</scope>
    <source>
        <strain evidence="12 13">ZY190616</strain>
    </source>
</reference>
<dbReference type="InterPro" id="IPR004361">
    <property type="entry name" value="Glyoxalase_1"/>
</dbReference>
<keyword evidence="9" id="KW-0862">Zinc</keyword>
<comment type="function">
    <text evidence="10">Catalyzes the conversion of hemimercaptal, formed from methylglyoxal and glutathione, to S-lactoylglutathione.</text>
</comment>
<feature type="binding site" evidence="9">
    <location>
        <position position="99"/>
    </location>
    <ligand>
        <name>Zn(2+)</name>
        <dbReference type="ChEBI" id="CHEBI:29105"/>
        <note>ligand shared between dimeric partners</note>
    </ligand>
</feature>
<comment type="pathway">
    <text evidence="1 10">Secondary metabolite metabolism; methylglyoxal degradation; (R)-lactate from methylglyoxal: step 1/2.</text>
</comment>
<dbReference type="PROSITE" id="PS00935">
    <property type="entry name" value="GLYOXALASE_I_2"/>
    <property type="match status" value="1"/>
</dbReference>
<feature type="active site" description="Proton donor/acceptor" evidence="8">
    <location>
        <position position="147"/>
    </location>
</feature>
<dbReference type="EC" id="4.4.1.5" evidence="3 10"/>
<comment type="cofactor">
    <cofactor evidence="10">
        <name>Ni(2+)</name>
        <dbReference type="ChEBI" id="CHEBI:49786"/>
    </cofactor>
    <text evidence="10">Binds 1 nickel ion per subunit.</text>
</comment>
<feature type="binding site" evidence="9">
    <location>
        <position position="147"/>
    </location>
    <ligand>
        <name>Zn(2+)</name>
        <dbReference type="ChEBI" id="CHEBI:29105"/>
        <note>ligand shared between dimeric partners</note>
    </ligand>
</feature>
<evidence type="ECO:0000259" key="11">
    <source>
        <dbReference type="PROSITE" id="PS51819"/>
    </source>
</evidence>